<evidence type="ECO:0000256" key="1">
    <source>
        <dbReference type="SAM" id="Phobius"/>
    </source>
</evidence>
<name>A0A0C9SL01_PLICR</name>
<feature type="chain" id="PRO_5002213149" evidence="2">
    <location>
        <begin position="18"/>
        <end position="221"/>
    </location>
</feature>
<accession>A0A0C9SL01</accession>
<dbReference type="EMBL" id="KN832570">
    <property type="protein sequence ID" value="KII84626.1"/>
    <property type="molecule type" value="Genomic_DNA"/>
</dbReference>
<organism evidence="3 4">
    <name type="scientific">Plicaturopsis crispa FD-325 SS-3</name>
    <dbReference type="NCBI Taxonomy" id="944288"/>
    <lineage>
        <taxon>Eukaryota</taxon>
        <taxon>Fungi</taxon>
        <taxon>Dikarya</taxon>
        <taxon>Basidiomycota</taxon>
        <taxon>Agaricomycotina</taxon>
        <taxon>Agaricomycetes</taxon>
        <taxon>Agaricomycetidae</taxon>
        <taxon>Amylocorticiales</taxon>
        <taxon>Amylocorticiaceae</taxon>
        <taxon>Plicatura</taxon>
        <taxon>Plicaturopsis crispa</taxon>
    </lineage>
</organism>
<feature type="transmembrane region" description="Helical" evidence="1">
    <location>
        <begin position="50"/>
        <end position="68"/>
    </location>
</feature>
<keyword evidence="2" id="KW-0732">Signal</keyword>
<keyword evidence="1" id="KW-1133">Transmembrane helix</keyword>
<feature type="signal peptide" evidence="2">
    <location>
        <begin position="1"/>
        <end position="17"/>
    </location>
</feature>
<proteinExistence type="predicted"/>
<evidence type="ECO:0000313" key="3">
    <source>
        <dbReference type="EMBL" id="KII84626.1"/>
    </source>
</evidence>
<feature type="transmembrane region" description="Helical" evidence="1">
    <location>
        <begin position="135"/>
        <end position="155"/>
    </location>
</feature>
<feature type="transmembrane region" description="Helical" evidence="1">
    <location>
        <begin position="95"/>
        <end position="115"/>
    </location>
</feature>
<sequence length="221" mass="24843">MLVFLAVMCALEIGAMAVLIGITIERLQDLPVVSAATGCSYSGLLPVSSLFWTPALVFEPILCFLVVAKTWKDLPKSIFWGYVPHLPAVLARDSLLYFFVVFANLVAATIIWAQYPHYINVINPYVPLHLPRVCTQTFVVWASAIPSLLGSRLLLNMRERMLQTDVITNRNLPIPMHDTQVSTLRARQTQTVQSVQYMEDGELLEEEMKFEPNRPDYGMGA</sequence>
<dbReference type="HOGENOM" id="CLU_105958_0_0_1"/>
<gene>
    <name evidence="3" type="ORF">PLICRDRAFT_117526</name>
</gene>
<keyword evidence="1" id="KW-0472">Membrane</keyword>
<evidence type="ECO:0000256" key="2">
    <source>
        <dbReference type="SAM" id="SignalP"/>
    </source>
</evidence>
<keyword evidence="4" id="KW-1185">Reference proteome</keyword>
<protein>
    <submittedName>
        <fullName evidence="3">Unplaced genomic scaffold PLICRscaffold_17, whole genome shotgun sequence</fullName>
    </submittedName>
</protein>
<reference evidence="3 4" key="1">
    <citation type="submission" date="2014-06" db="EMBL/GenBank/DDBJ databases">
        <title>Evolutionary Origins and Diversification of the Mycorrhizal Mutualists.</title>
        <authorList>
            <consortium name="DOE Joint Genome Institute"/>
            <consortium name="Mycorrhizal Genomics Consortium"/>
            <person name="Kohler A."/>
            <person name="Kuo A."/>
            <person name="Nagy L.G."/>
            <person name="Floudas D."/>
            <person name="Copeland A."/>
            <person name="Barry K.W."/>
            <person name="Cichocki N."/>
            <person name="Veneault-Fourrey C."/>
            <person name="LaButti K."/>
            <person name="Lindquist E.A."/>
            <person name="Lipzen A."/>
            <person name="Lundell T."/>
            <person name="Morin E."/>
            <person name="Murat C."/>
            <person name="Riley R."/>
            <person name="Ohm R."/>
            <person name="Sun H."/>
            <person name="Tunlid A."/>
            <person name="Henrissat B."/>
            <person name="Grigoriev I.V."/>
            <person name="Hibbett D.S."/>
            <person name="Martin F."/>
        </authorList>
    </citation>
    <scope>NUCLEOTIDE SEQUENCE [LARGE SCALE GENOMIC DNA]</scope>
    <source>
        <strain evidence="3 4">FD-325 SS-3</strain>
    </source>
</reference>
<dbReference type="AlphaFoldDB" id="A0A0C9SL01"/>
<keyword evidence="1" id="KW-0812">Transmembrane</keyword>
<dbReference type="OrthoDB" id="3258294at2759"/>
<dbReference type="Proteomes" id="UP000053263">
    <property type="component" value="Unassembled WGS sequence"/>
</dbReference>
<evidence type="ECO:0000313" key="4">
    <source>
        <dbReference type="Proteomes" id="UP000053263"/>
    </source>
</evidence>